<dbReference type="Gene3D" id="2.60.40.790">
    <property type="match status" value="1"/>
</dbReference>
<proteinExistence type="inferred from homology"/>
<dbReference type="Proteomes" id="UP000179129">
    <property type="component" value="Unassembled WGS sequence"/>
</dbReference>
<feature type="domain" description="ArsA HSP20-like" evidence="10">
    <location>
        <begin position="325"/>
        <end position="386"/>
    </location>
</feature>
<evidence type="ECO:0000259" key="10">
    <source>
        <dbReference type="Pfam" id="PF17886"/>
    </source>
</evidence>
<comment type="function">
    <text evidence="7">Anion-transporting ATPase. Catalyzes the extrusion of arsenite.</text>
</comment>
<evidence type="ECO:0000256" key="3">
    <source>
        <dbReference type="ARBA" id="ARBA00022840"/>
    </source>
</evidence>
<dbReference type="InterPro" id="IPR040612">
    <property type="entry name" value="ArsA_HSP20-like"/>
</dbReference>
<reference evidence="11 12" key="1">
    <citation type="journal article" date="2016" name="Nat. Commun.">
        <title>Thousands of microbial genomes shed light on interconnected biogeochemical processes in an aquifer system.</title>
        <authorList>
            <person name="Anantharaman K."/>
            <person name="Brown C.T."/>
            <person name="Hug L.A."/>
            <person name="Sharon I."/>
            <person name="Castelle C.J."/>
            <person name="Probst A.J."/>
            <person name="Thomas B.C."/>
            <person name="Singh A."/>
            <person name="Wilkins M.J."/>
            <person name="Karaoz U."/>
            <person name="Brodie E.L."/>
            <person name="Williams K.H."/>
            <person name="Hubbard S.S."/>
            <person name="Banfield J.F."/>
        </authorList>
    </citation>
    <scope>NUCLEOTIDE SEQUENCE [LARGE SCALE GENOMIC DNA]</scope>
</reference>
<evidence type="ECO:0000256" key="7">
    <source>
        <dbReference type="ARBA" id="ARBA00059736"/>
    </source>
</evidence>
<dbReference type="STRING" id="1817867.A3F83_11375"/>
<sequence length="390" mass="44306">MRTILFTGKGGVGKTTIAAATALRIAGQGQRTLVVSTDPAHSLGDAFDTKLANSPVRIQENLWAKEINALVELSANWDVLHRFFSTLIKSAGGLSDIISEEMAVPPGMDEVFGLMEIYNARESGAYDCMVIDCAPTAQTLRLLSLPDVARWWIKKILPMERKIAKTIRPIRKTILGLPIPTDEVYDKIETLFEEIGRLHSLLTDPEVSSVRLVMNPEKVVIDESRRAFTYLNLYSYPIDCVIVNRIMPPKAGRSYFREWRKAQIKYLEEIRDCFAPLPILESYLMKNEIFGKQLLSEMAKAIYKDLNPMEVFHKGQPQKFTKEGEKYVFSLDLPFLEKKDFELLKDDNHLLLSTGNVRREILLPDMLVRYEIEKAAFTGEQLKVVFAKGD</sequence>
<evidence type="ECO:0000256" key="8">
    <source>
        <dbReference type="ARBA" id="ARBA00066752"/>
    </source>
</evidence>
<dbReference type="InterPro" id="IPR027417">
    <property type="entry name" value="P-loop_NTPase"/>
</dbReference>
<dbReference type="Pfam" id="PF17886">
    <property type="entry name" value="ArsA_HSP20"/>
    <property type="match status" value="1"/>
</dbReference>
<dbReference type="InterPro" id="IPR025723">
    <property type="entry name" value="ArsA/GET3_ATPase-like"/>
</dbReference>
<evidence type="ECO:0000256" key="2">
    <source>
        <dbReference type="ARBA" id="ARBA00022741"/>
    </source>
</evidence>
<dbReference type="CDD" id="cd02035">
    <property type="entry name" value="ArsA"/>
    <property type="match status" value="1"/>
</dbReference>
<dbReference type="EC" id="7.3.2.7" evidence="8"/>
<protein>
    <recommendedName>
        <fullName evidence="8">arsenite-transporting ATPase</fullName>
        <ecNumber evidence="8">7.3.2.7</ecNumber>
    </recommendedName>
</protein>
<evidence type="ECO:0000313" key="11">
    <source>
        <dbReference type="EMBL" id="OGG05238.1"/>
    </source>
</evidence>
<keyword evidence="2" id="KW-0547">Nucleotide-binding</keyword>
<evidence type="ECO:0000256" key="4">
    <source>
        <dbReference type="ARBA" id="ARBA00022849"/>
    </source>
</evidence>
<dbReference type="PANTHER" id="PTHR10803">
    <property type="entry name" value="ARSENICAL PUMP-DRIVING ATPASE ARSENITE-TRANSLOCATING ATPASE"/>
    <property type="match status" value="1"/>
</dbReference>
<dbReference type="Gene3D" id="3.40.50.300">
    <property type="entry name" value="P-loop containing nucleotide triphosphate hydrolases"/>
    <property type="match status" value="1"/>
</dbReference>
<accession>A0A1F5YYH1</accession>
<dbReference type="FunFam" id="3.40.50.300:FF:001801">
    <property type="entry name" value="Putative arsenical pump-driving ATPase"/>
    <property type="match status" value="1"/>
</dbReference>
<dbReference type="Pfam" id="PF02374">
    <property type="entry name" value="ArsA_ATPase"/>
    <property type="match status" value="1"/>
</dbReference>
<dbReference type="NCBIfam" id="TIGR00345">
    <property type="entry name" value="GET3_arsA_TRC40"/>
    <property type="match status" value="1"/>
</dbReference>
<evidence type="ECO:0000256" key="6">
    <source>
        <dbReference type="ARBA" id="ARBA00052296"/>
    </source>
</evidence>
<organism evidence="11 12">
    <name type="scientific">Candidatus Glassbacteria bacterium RIFCSPLOWO2_12_FULL_58_11</name>
    <dbReference type="NCBI Taxonomy" id="1817867"/>
    <lineage>
        <taxon>Bacteria</taxon>
        <taxon>Candidatus Glassiibacteriota</taxon>
    </lineage>
</organism>
<dbReference type="EMBL" id="MFIX01000075">
    <property type="protein sequence ID" value="OGG05238.1"/>
    <property type="molecule type" value="Genomic_DNA"/>
</dbReference>
<dbReference type="PANTHER" id="PTHR10803:SF3">
    <property type="entry name" value="ATPASE GET3"/>
    <property type="match status" value="1"/>
</dbReference>
<evidence type="ECO:0000256" key="5">
    <source>
        <dbReference type="ARBA" id="ARBA00022967"/>
    </source>
</evidence>
<keyword evidence="3" id="KW-0067">ATP-binding</keyword>
<feature type="domain" description="ArsA/GET3 Anion-transporting ATPase-like" evidence="9">
    <location>
        <begin position="1"/>
        <end position="304"/>
    </location>
</feature>
<dbReference type="GO" id="GO:0015446">
    <property type="term" value="F:ATPase-coupled arsenite transmembrane transporter activity"/>
    <property type="evidence" value="ECO:0007669"/>
    <property type="project" value="UniProtKB-EC"/>
</dbReference>
<evidence type="ECO:0000313" key="12">
    <source>
        <dbReference type="Proteomes" id="UP000179129"/>
    </source>
</evidence>
<comment type="catalytic activity">
    <reaction evidence="6">
        <text>arsenite(in) + ATP + H2O = arsenite(out) + ADP + phosphate + H(+)</text>
        <dbReference type="Rhea" id="RHEA:11348"/>
        <dbReference type="ChEBI" id="CHEBI:15377"/>
        <dbReference type="ChEBI" id="CHEBI:15378"/>
        <dbReference type="ChEBI" id="CHEBI:29242"/>
        <dbReference type="ChEBI" id="CHEBI:30616"/>
        <dbReference type="ChEBI" id="CHEBI:43474"/>
        <dbReference type="ChEBI" id="CHEBI:456216"/>
        <dbReference type="EC" id="7.3.2.7"/>
    </reaction>
</comment>
<comment type="similarity">
    <text evidence="1">Belongs to the arsA ATPase family.</text>
</comment>
<dbReference type="AlphaFoldDB" id="A0A1F5YYH1"/>
<dbReference type="GO" id="GO:0005524">
    <property type="term" value="F:ATP binding"/>
    <property type="evidence" value="ECO:0007669"/>
    <property type="project" value="UniProtKB-KW"/>
</dbReference>
<dbReference type="InterPro" id="IPR016300">
    <property type="entry name" value="ATPase_ArsA/GET3"/>
</dbReference>
<dbReference type="SUPFAM" id="SSF52540">
    <property type="entry name" value="P-loop containing nucleoside triphosphate hydrolases"/>
    <property type="match status" value="1"/>
</dbReference>
<name>A0A1F5YYH1_9BACT</name>
<evidence type="ECO:0000256" key="1">
    <source>
        <dbReference type="ARBA" id="ARBA00011040"/>
    </source>
</evidence>
<dbReference type="InterPro" id="IPR008978">
    <property type="entry name" value="HSP20-like_chaperone"/>
</dbReference>
<keyword evidence="5" id="KW-1278">Translocase</keyword>
<comment type="caution">
    <text evidence="11">The sequence shown here is derived from an EMBL/GenBank/DDBJ whole genome shotgun (WGS) entry which is preliminary data.</text>
</comment>
<evidence type="ECO:0000259" key="9">
    <source>
        <dbReference type="Pfam" id="PF02374"/>
    </source>
</evidence>
<keyword evidence="4" id="KW-0059">Arsenical resistance</keyword>
<gene>
    <name evidence="11" type="ORF">A3F83_11375</name>
</gene>
<dbReference type="GO" id="GO:0016887">
    <property type="term" value="F:ATP hydrolysis activity"/>
    <property type="evidence" value="ECO:0007669"/>
    <property type="project" value="InterPro"/>
</dbReference>